<protein>
    <submittedName>
        <fullName evidence="1 2">Uncharacterized protein</fullName>
    </submittedName>
</protein>
<gene>
    <name evidence="1" type="ordered locus">MTR_4g124005</name>
</gene>
<reference evidence="2" key="3">
    <citation type="submission" date="2015-04" db="UniProtKB">
        <authorList>
            <consortium name="EnsemblPlants"/>
        </authorList>
    </citation>
    <scope>IDENTIFICATION</scope>
    <source>
        <strain evidence="2">cv. Jemalong A17</strain>
    </source>
</reference>
<sequence>MVDDEKTNKRRDHQFLGRIQDFHSVALSNLDRNHANGEVVATKILTCESPDTPKMAKNCVRRILTTRYV</sequence>
<evidence type="ECO:0000313" key="2">
    <source>
        <dbReference type="EnsemblPlants" id="KEH32388"/>
    </source>
</evidence>
<reference evidence="1 3" key="2">
    <citation type="journal article" date="2014" name="BMC Genomics">
        <title>An improved genome release (version Mt4.0) for the model legume Medicago truncatula.</title>
        <authorList>
            <person name="Tang H."/>
            <person name="Krishnakumar V."/>
            <person name="Bidwell S."/>
            <person name="Rosen B."/>
            <person name="Chan A."/>
            <person name="Zhou S."/>
            <person name="Gentzbittel L."/>
            <person name="Childs K.L."/>
            <person name="Yandell M."/>
            <person name="Gundlach H."/>
            <person name="Mayer K.F."/>
            <person name="Schwartz D.C."/>
            <person name="Town C.D."/>
        </authorList>
    </citation>
    <scope>GENOME REANNOTATION</scope>
    <source>
        <strain evidence="1">A17</strain>
        <strain evidence="2 3">cv. Jemalong A17</strain>
    </source>
</reference>
<name>A0A072UTL9_MEDTR</name>
<dbReference type="EMBL" id="CM001220">
    <property type="protein sequence ID" value="KEH32388.1"/>
    <property type="molecule type" value="Genomic_DNA"/>
</dbReference>
<dbReference type="HOGENOM" id="CLU_2779678_0_0_1"/>
<accession>A0A072UTL9</accession>
<dbReference type="EnsemblPlants" id="KEH32388">
    <property type="protein sequence ID" value="KEH32388"/>
    <property type="gene ID" value="MTR_4g124005"/>
</dbReference>
<evidence type="ECO:0000313" key="3">
    <source>
        <dbReference type="Proteomes" id="UP000002051"/>
    </source>
</evidence>
<reference evidence="1 3" key="1">
    <citation type="journal article" date="2011" name="Nature">
        <title>The Medicago genome provides insight into the evolution of rhizobial symbioses.</title>
        <authorList>
            <person name="Young N.D."/>
            <person name="Debelle F."/>
            <person name="Oldroyd G.E."/>
            <person name="Geurts R."/>
            <person name="Cannon S.B."/>
            <person name="Udvardi M.K."/>
            <person name="Benedito V.A."/>
            <person name="Mayer K.F."/>
            <person name="Gouzy J."/>
            <person name="Schoof H."/>
            <person name="Van de Peer Y."/>
            <person name="Proost S."/>
            <person name="Cook D.R."/>
            <person name="Meyers B.C."/>
            <person name="Spannagl M."/>
            <person name="Cheung F."/>
            <person name="De Mita S."/>
            <person name="Krishnakumar V."/>
            <person name="Gundlach H."/>
            <person name="Zhou S."/>
            <person name="Mudge J."/>
            <person name="Bharti A.K."/>
            <person name="Murray J.D."/>
            <person name="Naoumkina M.A."/>
            <person name="Rosen B."/>
            <person name="Silverstein K.A."/>
            <person name="Tang H."/>
            <person name="Rombauts S."/>
            <person name="Zhao P.X."/>
            <person name="Zhou P."/>
            <person name="Barbe V."/>
            <person name="Bardou P."/>
            <person name="Bechner M."/>
            <person name="Bellec A."/>
            <person name="Berger A."/>
            <person name="Berges H."/>
            <person name="Bidwell S."/>
            <person name="Bisseling T."/>
            <person name="Choisne N."/>
            <person name="Couloux A."/>
            <person name="Denny R."/>
            <person name="Deshpande S."/>
            <person name="Dai X."/>
            <person name="Doyle J.J."/>
            <person name="Dudez A.M."/>
            <person name="Farmer A.D."/>
            <person name="Fouteau S."/>
            <person name="Franken C."/>
            <person name="Gibelin C."/>
            <person name="Gish J."/>
            <person name="Goldstein S."/>
            <person name="Gonzalez A.J."/>
            <person name="Green P.J."/>
            <person name="Hallab A."/>
            <person name="Hartog M."/>
            <person name="Hua A."/>
            <person name="Humphray S.J."/>
            <person name="Jeong D.H."/>
            <person name="Jing Y."/>
            <person name="Jocker A."/>
            <person name="Kenton S.M."/>
            <person name="Kim D.J."/>
            <person name="Klee K."/>
            <person name="Lai H."/>
            <person name="Lang C."/>
            <person name="Lin S."/>
            <person name="Macmil S.L."/>
            <person name="Magdelenat G."/>
            <person name="Matthews L."/>
            <person name="McCorrison J."/>
            <person name="Monaghan E.L."/>
            <person name="Mun J.H."/>
            <person name="Najar F.Z."/>
            <person name="Nicholson C."/>
            <person name="Noirot C."/>
            <person name="O'Bleness M."/>
            <person name="Paule C.R."/>
            <person name="Poulain J."/>
            <person name="Prion F."/>
            <person name="Qin B."/>
            <person name="Qu C."/>
            <person name="Retzel E.F."/>
            <person name="Riddle C."/>
            <person name="Sallet E."/>
            <person name="Samain S."/>
            <person name="Samson N."/>
            <person name="Sanders I."/>
            <person name="Saurat O."/>
            <person name="Scarpelli C."/>
            <person name="Schiex T."/>
            <person name="Segurens B."/>
            <person name="Severin A.J."/>
            <person name="Sherrier D.J."/>
            <person name="Shi R."/>
            <person name="Sims S."/>
            <person name="Singer S.R."/>
            <person name="Sinharoy S."/>
            <person name="Sterck L."/>
            <person name="Viollet A."/>
            <person name="Wang B.B."/>
            <person name="Wang K."/>
            <person name="Wang M."/>
            <person name="Wang X."/>
            <person name="Warfsmann J."/>
            <person name="Weissenbach J."/>
            <person name="White D.D."/>
            <person name="White J.D."/>
            <person name="Wiley G.B."/>
            <person name="Wincker P."/>
            <person name="Xing Y."/>
            <person name="Yang L."/>
            <person name="Yao Z."/>
            <person name="Ying F."/>
            <person name="Zhai J."/>
            <person name="Zhou L."/>
            <person name="Zuber A."/>
            <person name="Denarie J."/>
            <person name="Dixon R.A."/>
            <person name="May G.D."/>
            <person name="Schwartz D.C."/>
            <person name="Rogers J."/>
            <person name="Quetier F."/>
            <person name="Town C.D."/>
            <person name="Roe B.A."/>
        </authorList>
    </citation>
    <scope>NUCLEOTIDE SEQUENCE [LARGE SCALE GENOMIC DNA]</scope>
    <source>
        <strain evidence="1">A17</strain>
        <strain evidence="2 3">cv. Jemalong A17</strain>
    </source>
</reference>
<keyword evidence="3" id="KW-1185">Reference proteome</keyword>
<dbReference type="Proteomes" id="UP000002051">
    <property type="component" value="Chromosome 4"/>
</dbReference>
<proteinExistence type="predicted"/>
<organism evidence="1 3">
    <name type="scientific">Medicago truncatula</name>
    <name type="common">Barrel medic</name>
    <name type="synonym">Medicago tribuloides</name>
    <dbReference type="NCBI Taxonomy" id="3880"/>
    <lineage>
        <taxon>Eukaryota</taxon>
        <taxon>Viridiplantae</taxon>
        <taxon>Streptophyta</taxon>
        <taxon>Embryophyta</taxon>
        <taxon>Tracheophyta</taxon>
        <taxon>Spermatophyta</taxon>
        <taxon>Magnoliopsida</taxon>
        <taxon>eudicotyledons</taxon>
        <taxon>Gunneridae</taxon>
        <taxon>Pentapetalae</taxon>
        <taxon>rosids</taxon>
        <taxon>fabids</taxon>
        <taxon>Fabales</taxon>
        <taxon>Fabaceae</taxon>
        <taxon>Papilionoideae</taxon>
        <taxon>50 kb inversion clade</taxon>
        <taxon>NPAAA clade</taxon>
        <taxon>Hologalegina</taxon>
        <taxon>IRL clade</taxon>
        <taxon>Trifolieae</taxon>
        <taxon>Medicago</taxon>
    </lineage>
</organism>
<evidence type="ECO:0000313" key="1">
    <source>
        <dbReference type="EMBL" id="KEH32388.1"/>
    </source>
</evidence>
<dbReference type="AlphaFoldDB" id="A0A072UTL9"/>